<dbReference type="Proteomes" id="UP000234420">
    <property type="component" value="Unassembled WGS sequence"/>
</dbReference>
<dbReference type="RefSeq" id="WP_065208816.1">
    <property type="nucleotide sequence ID" value="NZ_JABJXE010000011.1"/>
</dbReference>
<keyword evidence="1" id="KW-0732">Signal</keyword>
<evidence type="ECO:0000313" key="2">
    <source>
        <dbReference type="EMBL" id="PLC56074.1"/>
    </source>
</evidence>
<gene>
    <name evidence="2" type="ORF">CIK00_20245</name>
</gene>
<evidence type="ECO:0000313" key="3">
    <source>
        <dbReference type="Proteomes" id="UP000234420"/>
    </source>
</evidence>
<feature type="chain" id="PRO_5014781761" evidence="1">
    <location>
        <begin position="19"/>
        <end position="109"/>
    </location>
</feature>
<dbReference type="EMBL" id="NPIB01000041">
    <property type="protein sequence ID" value="PLC56074.1"/>
    <property type="molecule type" value="Genomic_DNA"/>
</dbReference>
<proteinExistence type="predicted"/>
<keyword evidence="3" id="KW-1185">Reference proteome</keyword>
<sequence length="109" mass="11974">MRTITAIFILCFSFQLFAGEQRGKVDALYARASDNLHLVSLSGGNKSNSPSCATNNYWLIKDENTTTGKSQFSQLLAAKMAGKEVTIEGLNTCGRWPDGEDINLIIIRD</sequence>
<comment type="caution">
    <text evidence="2">The sequence shown here is derived from an EMBL/GenBank/DDBJ whole genome shotgun (WGS) entry which is preliminary data.</text>
</comment>
<feature type="signal peptide" evidence="1">
    <location>
        <begin position="1"/>
        <end position="18"/>
    </location>
</feature>
<dbReference type="AlphaFoldDB" id="A0A2N4UM41"/>
<accession>A0A2N4UM41</accession>
<name>A0A2N4UM41_9GAMM</name>
<evidence type="ECO:0000256" key="1">
    <source>
        <dbReference type="SAM" id="SignalP"/>
    </source>
</evidence>
<reference evidence="2 3" key="1">
    <citation type="journal article" date="2018" name="Syst. Appl. Microbiol.">
        <title>Photobacterium carnosum sp. nov., isolated from spoiled modified atmosphere packaged poultry meat.</title>
        <authorList>
            <person name="Hilgarth M."/>
            <person name="Fuertes S."/>
            <person name="Ehrmann M."/>
            <person name="Vogel R.F."/>
        </authorList>
    </citation>
    <scope>NUCLEOTIDE SEQUENCE [LARGE SCALE GENOMIC DNA]</scope>
    <source>
        <strain evidence="2 3">TMW 2.2021</strain>
    </source>
</reference>
<organism evidence="2 3">
    <name type="scientific">Photobacterium carnosum</name>
    <dbReference type="NCBI Taxonomy" id="2023717"/>
    <lineage>
        <taxon>Bacteria</taxon>
        <taxon>Pseudomonadati</taxon>
        <taxon>Pseudomonadota</taxon>
        <taxon>Gammaproteobacteria</taxon>
        <taxon>Vibrionales</taxon>
        <taxon>Vibrionaceae</taxon>
        <taxon>Photobacterium</taxon>
    </lineage>
</organism>
<protein>
    <submittedName>
        <fullName evidence="2">Uncharacterized protein</fullName>
    </submittedName>
</protein>